<comment type="caution">
    <text evidence="1">The sequence shown here is derived from an EMBL/GenBank/DDBJ whole genome shotgun (WGS) entry which is preliminary data.</text>
</comment>
<evidence type="ECO:0000313" key="1">
    <source>
        <dbReference type="EMBL" id="MEY9316725.1"/>
    </source>
</evidence>
<dbReference type="Proteomes" id="UP001565471">
    <property type="component" value="Unassembled WGS sequence"/>
</dbReference>
<dbReference type="Gene3D" id="3.30.420.10">
    <property type="entry name" value="Ribonuclease H-like superfamily/Ribonuclease H"/>
    <property type="match status" value="1"/>
</dbReference>
<evidence type="ECO:0000313" key="2">
    <source>
        <dbReference type="Proteomes" id="UP001565471"/>
    </source>
</evidence>
<proteinExistence type="predicted"/>
<dbReference type="InterPro" id="IPR036397">
    <property type="entry name" value="RNaseH_sf"/>
</dbReference>
<dbReference type="RefSeq" id="WP_259265663.1">
    <property type="nucleotide sequence ID" value="NZ_CP126004.1"/>
</dbReference>
<sequence length="225" mass="24030">MNSNKRQAARCGGSQISSTQGVQVGSILVAGLDPALANFGIARMRLDLETLALTLDSITTISTEKLAGKNKVVRQNSDDLRRAQELREGMMRGVQDCTIAFAEIPSGAQHARSALGFGIAIGVLAGCPVEIIQVMPLETKMASVGIKTAGKPEIIRWAAGLYPDAGWQTYDKDVKHKGKLTRRAGDLHDDNEHAADACAIIHAGIRTPEFKQLLALLRSTGVKSS</sequence>
<organism evidence="1 2">
    <name type="scientific">Bradyrhizobium elkanii</name>
    <dbReference type="NCBI Taxonomy" id="29448"/>
    <lineage>
        <taxon>Bacteria</taxon>
        <taxon>Pseudomonadati</taxon>
        <taxon>Pseudomonadota</taxon>
        <taxon>Alphaproteobacteria</taxon>
        <taxon>Hyphomicrobiales</taxon>
        <taxon>Nitrobacteraceae</taxon>
        <taxon>Bradyrhizobium</taxon>
    </lineage>
</organism>
<name>A0ABV4F109_BRAEL</name>
<dbReference type="EMBL" id="JBGBZA010000002">
    <property type="protein sequence ID" value="MEY9316725.1"/>
    <property type="molecule type" value="Genomic_DNA"/>
</dbReference>
<reference evidence="1 2" key="1">
    <citation type="submission" date="2024-07" db="EMBL/GenBank/DDBJ databases">
        <title>Genomic Encyclopedia of Type Strains, Phase V (KMG-V): Genome sequencing to study the core and pangenomes of soil and plant-associated prokaryotes.</title>
        <authorList>
            <person name="Whitman W."/>
        </authorList>
    </citation>
    <scope>NUCLEOTIDE SEQUENCE [LARGE SCALE GENOMIC DNA]</scope>
    <source>
        <strain evidence="1 2">USDA 415</strain>
    </source>
</reference>
<keyword evidence="2" id="KW-1185">Reference proteome</keyword>
<gene>
    <name evidence="1" type="ORF">ABIF29_003524</name>
</gene>
<protein>
    <submittedName>
        <fullName evidence="1">Uncharacterized protein</fullName>
    </submittedName>
</protein>
<accession>A0ABV4F109</accession>